<dbReference type="PANTHER" id="PTHR43386">
    <property type="entry name" value="OLIGOPEPTIDE TRANSPORT SYSTEM PERMEASE PROTEIN APPC"/>
    <property type="match status" value="1"/>
</dbReference>
<dbReference type="InterPro" id="IPR025966">
    <property type="entry name" value="OppC_N"/>
</dbReference>
<evidence type="ECO:0000256" key="2">
    <source>
        <dbReference type="ARBA" id="ARBA00022448"/>
    </source>
</evidence>
<dbReference type="GO" id="GO:0015031">
    <property type="term" value="P:protein transport"/>
    <property type="evidence" value="ECO:0007669"/>
    <property type="project" value="UniProtKB-KW"/>
</dbReference>
<feature type="transmembrane region" description="Helical" evidence="12">
    <location>
        <begin position="145"/>
        <end position="166"/>
    </location>
</feature>
<evidence type="ECO:0000313" key="14">
    <source>
        <dbReference type="EMBL" id="APT93790.1"/>
    </source>
</evidence>
<keyword evidence="6" id="KW-0571">Peptide transport</keyword>
<evidence type="ECO:0000256" key="12">
    <source>
        <dbReference type="RuleBase" id="RU363032"/>
    </source>
</evidence>
<accession>A0A1L7D6P2</accession>
<keyword evidence="15" id="KW-1185">Reference proteome</keyword>
<feature type="transmembrane region" description="Helical" evidence="12">
    <location>
        <begin position="49"/>
        <end position="70"/>
    </location>
</feature>
<evidence type="ECO:0000259" key="13">
    <source>
        <dbReference type="PROSITE" id="PS50928"/>
    </source>
</evidence>
<protein>
    <recommendedName>
        <fullName evidence="11">Oligopeptide transport system permease protein OppC</fullName>
    </recommendedName>
</protein>
<feature type="transmembrane region" description="Helical" evidence="12">
    <location>
        <begin position="113"/>
        <end position="138"/>
    </location>
</feature>
<reference evidence="14 15" key="1">
    <citation type="submission" date="2014-08" db="EMBL/GenBank/DDBJ databases">
        <title>Complete genome sequence of Corynebacterium phocae M408/89/1(T)(=DSM 44612(T)), isolated from the common seal (Phoca vitulina).</title>
        <authorList>
            <person name="Ruckert C."/>
            <person name="Albersmeier A."/>
            <person name="Winkler A."/>
            <person name="Kalinowski J."/>
        </authorList>
    </citation>
    <scope>NUCLEOTIDE SEQUENCE [LARGE SCALE GENOMIC DNA]</scope>
    <source>
        <strain evidence="14 15">M408/89/1</strain>
    </source>
</reference>
<dbReference type="GO" id="GO:0015833">
    <property type="term" value="P:peptide transport"/>
    <property type="evidence" value="ECO:0007669"/>
    <property type="project" value="UniProtKB-KW"/>
</dbReference>
<evidence type="ECO:0000256" key="1">
    <source>
        <dbReference type="ARBA" id="ARBA00004429"/>
    </source>
</evidence>
<sequence length="315" mass="33775">MPMEKDETEVVLSSADDAVAQAEPESPELVRGTNRLTLYKRRFMRNKGAVIGLFIFILLVAFAVFGGYLAKWDFTEPDFLNLSTPPSSEHWFGTTDGGHDLFAQASHGLGRSLIIGVSVAFSTTVISAIIGAGAALLGGWVEKTILTLIHFLLAVPSFLILALLVSDSGGDWKMLIVVMIAFGWMYAARVIWSLSLSIRENDFVRAARYMGVSRTKTIVRHMLPNISSLLVIQFVLGTIATVMGETGLSFLGLGVKLPDVSLGTLLSGGTATLITAPWQFYVPAAILTLLTVSLALIADGLRDAIDPNSKSGGKA</sequence>
<dbReference type="EMBL" id="CP009249">
    <property type="protein sequence ID" value="APT93790.1"/>
    <property type="molecule type" value="Genomic_DNA"/>
</dbReference>
<evidence type="ECO:0000256" key="8">
    <source>
        <dbReference type="ARBA" id="ARBA00022989"/>
    </source>
</evidence>
<evidence type="ECO:0000256" key="7">
    <source>
        <dbReference type="ARBA" id="ARBA00022927"/>
    </source>
</evidence>
<dbReference type="SUPFAM" id="SSF161098">
    <property type="entry name" value="MetI-like"/>
    <property type="match status" value="1"/>
</dbReference>
<dbReference type="CDD" id="cd06261">
    <property type="entry name" value="TM_PBP2"/>
    <property type="match status" value="1"/>
</dbReference>
<dbReference type="InterPro" id="IPR035906">
    <property type="entry name" value="MetI-like_sf"/>
</dbReference>
<dbReference type="GO" id="GO:0005886">
    <property type="term" value="C:plasma membrane"/>
    <property type="evidence" value="ECO:0007669"/>
    <property type="project" value="UniProtKB-SubCell"/>
</dbReference>
<evidence type="ECO:0000256" key="4">
    <source>
        <dbReference type="ARBA" id="ARBA00022519"/>
    </source>
</evidence>
<dbReference type="STRING" id="161895.CPHO_10425"/>
<keyword evidence="5 12" id="KW-0812">Transmembrane</keyword>
<keyword evidence="3" id="KW-1003">Cell membrane</keyword>
<keyword evidence="9 12" id="KW-0472">Membrane</keyword>
<evidence type="ECO:0000256" key="3">
    <source>
        <dbReference type="ARBA" id="ARBA00022475"/>
    </source>
</evidence>
<dbReference type="PROSITE" id="PS50928">
    <property type="entry name" value="ABC_TM1"/>
    <property type="match status" value="1"/>
</dbReference>
<name>A0A1L7D6P2_9CORY</name>
<dbReference type="Gene3D" id="1.10.3720.10">
    <property type="entry name" value="MetI-like"/>
    <property type="match status" value="1"/>
</dbReference>
<gene>
    <name evidence="14" type="ORF">CPHO_10425</name>
</gene>
<comment type="similarity">
    <text evidence="10">Belongs to the binding-protein-dependent transport system permease family. OppBC subfamily.</text>
</comment>
<dbReference type="AlphaFoldDB" id="A0A1L7D6P2"/>
<dbReference type="KEGG" id="cpho:CPHO_10425"/>
<evidence type="ECO:0000256" key="9">
    <source>
        <dbReference type="ARBA" id="ARBA00023136"/>
    </source>
</evidence>
<dbReference type="Pfam" id="PF12911">
    <property type="entry name" value="OppC_N"/>
    <property type="match status" value="1"/>
</dbReference>
<comment type="subcellular location">
    <subcellularLocation>
        <location evidence="1">Cell inner membrane</location>
        <topology evidence="1">Multi-pass membrane protein</topology>
    </subcellularLocation>
    <subcellularLocation>
        <location evidence="12">Cell membrane</location>
        <topology evidence="12">Multi-pass membrane protein</topology>
    </subcellularLocation>
</comment>
<evidence type="ECO:0000256" key="11">
    <source>
        <dbReference type="ARBA" id="ARBA00072251"/>
    </source>
</evidence>
<dbReference type="Proteomes" id="UP000185491">
    <property type="component" value="Chromosome"/>
</dbReference>
<dbReference type="InterPro" id="IPR050366">
    <property type="entry name" value="BP-dependent_transpt_permease"/>
</dbReference>
<feature type="domain" description="ABC transmembrane type-1" evidence="13">
    <location>
        <begin position="113"/>
        <end position="298"/>
    </location>
</feature>
<evidence type="ECO:0000256" key="5">
    <source>
        <dbReference type="ARBA" id="ARBA00022692"/>
    </source>
</evidence>
<keyword evidence="8 12" id="KW-1133">Transmembrane helix</keyword>
<feature type="transmembrane region" description="Helical" evidence="12">
    <location>
        <begin position="223"/>
        <end position="243"/>
    </location>
</feature>
<feature type="transmembrane region" description="Helical" evidence="12">
    <location>
        <begin position="280"/>
        <end position="301"/>
    </location>
</feature>
<keyword evidence="2 12" id="KW-0813">Transport</keyword>
<dbReference type="InterPro" id="IPR000515">
    <property type="entry name" value="MetI-like"/>
</dbReference>
<dbReference type="GO" id="GO:0055085">
    <property type="term" value="P:transmembrane transport"/>
    <property type="evidence" value="ECO:0007669"/>
    <property type="project" value="InterPro"/>
</dbReference>
<proteinExistence type="inferred from homology"/>
<evidence type="ECO:0000256" key="10">
    <source>
        <dbReference type="ARBA" id="ARBA00024202"/>
    </source>
</evidence>
<evidence type="ECO:0000256" key="6">
    <source>
        <dbReference type="ARBA" id="ARBA00022856"/>
    </source>
</evidence>
<dbReference type="PANTHER" id="PTHR43386:SF2">
    <property type="entry name" value="OLIGOPEPTIDE TRANSPORT SYSTEM PERMEASE PROTEIN OPPC"/>
    <property type="match status" value="1"/>
</dbReference>
<feature type="transmembrane region" description="Helical" evidence="12">
    <location>
        <begin position="172"/>
        <end position="192"/>
    </location>
</feature>
<keyword evidence="7" id="KW-0653">Protein transport</keyword>
<dbReference type="Pfam" id="PF00528">
    <property type="entry name" value="BPD_transp_1"/>
    <property type="match status" value="1"/>
</dbReference>
<evidence type="ECO:0000313" key="15">
    <source>
        <dbReference type="Proteomes" id="UP000185491"/>
    </source>
</evidence>
<organism evidence="14 15">
    <name type="scientific">Corynebacterium phocae</name>
    <dbReference type="NCBI Taxonomy" id="161895"/>
    <lineage>
        <taxon>Bacteria</taxon>
        <taxon>Bacillati</taxon>
        <taxon>Actinomycetota</taxon>
        <taxon>Actinomycetes</taxon>
        <taxon>Mycobacteriales</taxon>
        <taxon>Corynebacteriaceae</taxon>
        <taxon>Corynebacterium</taxon>
    </lineage>
</organism>
<keyword evidence="4" id="KW-0997">Cell inner membrane</keyword>